<dbReference type="AlphaFoldDB" id="A0A9J6FLX0"/>
<dbReference type="EMBL" id="JABSTR010000002">
    <property type="protein sequence ID" value="KAH9363823.1"/>
    <property type="molecule type" value="Genomic_DNA"/>
</dbReference>
<gene>
    <name evidence="1" type="ORF">HPB48_007957</name>
</gene>
<evidence type="ECO:0000313" key="1">
    <source>
        <dbReference type="EMBL" id="KAH9363823.1"/>
    </source>
</evidence>
<reference evidence="1 2" key="1">
    <citation type="journal article" date="2020" name="Cell">
        <title>Large-Scale Comparative Analyses of Tick Genomes Elucidate Their Genetic Diversity and Vector Capacities.</title>
        <authorList>
            <consortium name="Tick Genome and Microbiome Consortium (TIGMIC)"/>
            <person name="Jia N."/>
            <person name="Wang J."/>
            <person name="Shi W."/>
            <person name="Du L."/>
            <person name="Sun Y."/>
            <person name="Zhan W."/>
            <person name="Jiang J.F."/>
            <person name="Wang Q."/>
            <person name="Zhang B."/>
            <person name="Ji P."/>
            <person name="Bell-Sakyi L."/>
            <person name="Cui X.M."/>
            <person name="Yuan T.T."/>
            <person name="Jiang B.G."/>
            <person name="Yang W.F."/>
            <person name="Lam T.T."/>
            <person name="Chang Q.C."/>
            <person name="Ding S.J."/>
            <person name="Wang X.J."/>
            <person name="Zhu J.G."/>
            <person name="Ruan X.D."/>
            <person name="Zhao L."/>
            <person name="Wei J.T."/>
            <person name="Ye R.Z."/>
            <person name="Que T.C."/>
            <person name="Du C.H."/>
            <person name="Zhou Y.H."/>
            <person name="Cheng J.X."/>
            <person name="Dai P.F."/>
            <person name="Guo W.B."/>
            <person name="Han X.H."/>
            <person name="Huang E.J."/>
            <person name="Li L.F."/>
            <person name="Wei W."/>
            <person name="Gao Y.C."/>
            <person name="Liu J.Z."/>
            <person name="Shao H.Z."/>
            <person name="Wang X."/>
            <person name="Wang C.C."/>
            <person name="Yang T.C."/>
            <person name="Huo Q.B."/>
            <person name="Li W."/>
            <person name="Chen H.Y."/>
            <person name="Chen S.E."/>
            <person name="Zhou L.G."/>
            <person name="Ni X.B."/>
            <person name="Tian J.H."/>
            <person name="Sheng Y."/>
            <person name="Liu T."/>
            <person name="Pan Y.S."/>
            <person name="Xia L.Y."/>
            <person name="Li J."/>
            <person name="Zhao F."/>
            <person name="Cao W.C."/>
        </authorList>
    </citation>
    <scope>NUCLEOTIDE SEQUENCE [LARGE SCALE GENOMIC DNA]</scope>
    <source>
        <strain evidence="1">HaeL-2018</strain>
    </source>
</reference>
<dbReference type="Proteomes" id="UP000821853">
    <property type="component" value="Chromosome 10"/>
</dbReference>
<evidence type="ECO:0000313" key="2">
    <source>
        <dbReference type="Proteomes" id="UP000821853"/>
    </source>
</evidence>
<name>A0A9J6FLX0_HAELO</name>
<accession>A0A9J6FLX0</accession>
<keyword evidence="2" id="KW-1185">Reference proteome</keyword>
<dbReference type="VEuPathDB" id="VectorBase:HLOH_043386"/>
<organism evidence="1 2">
    <name type="scientific">Haemaphysalis longicornis</name>
    <name type="common">Bush tick</name>
    <dbReference type="NCBI Taxonomy" id="44386"/>
    <lineage>
        <taxon>Eukaryota</taxon>
        <taxon>Metazoa</taxon>
        <taxon>Ecdysozoa</taxon>
        <taxon>Arthropoda</taxon>
        <taxon>Chelicerata</taxon>
        <taxon>Arachnida</taxon>
        <taxon>Acari</taxon>
        <taxon>Parasitiformes</taxon>
        <taxon>Ixodida</taxon>
        <taxon>Ixodoidea</taxon>
        <taxon>Ixodidae</taxon>
        <taxon>Haemaphysalinae</taxon>
        <taxon>Haemaphysalis</taxon>
    </lineage>
</organism>
<proteinExistence type="predicted"/>
<comment type="caution">
    <text evidence="1">The sequence shown here is derived from an EMBL/GenBank/DDBJ whole genome shotgun (WGS) entry which is preliminary data.</text>
</comment>
<sequence>MDSLAHRTNNVADENTVQIANTGCTKTAFAVSFILIKNVLLFNAPHHFFSFSGDEGEEEHVALPGYIPLLCPSRHMHTLPLVLPLGVETARVCAFLLLSFLLRRENSHTTHTKADAESEALISASEV</sequence>
<protein>
    <submittedName>
        <fullName evidence="1">Uncharacterized protein</fullName>
    </submittedName>
</protein>